<dbReference type="AlphaFoldDB" id="A0A0A2Y5W5"/>
<dbReference type="RefSeq" id="WP_039134850.1">
    <property type="nucleotide sequence ID" value="NZ_JPXY01000018.1"/>
</dbReference>
<proteinExistence type="predicted"/>
<name>A0A0A2Y5W5_9PAST</name>
<dbReference type="EMBL" id="JPXY01000018">
    <property type="protein sequence ID" value="KGQ32839.1"/>
    <property type="molecule type" value="Genomic_DNA"/>
</dbReference>
<reference evidence="1 2" key="1">
    <citation type="submission" date="2014-08" db="EMBL/GenBank/DDBJ databases">
        <title>Chaperone-usher fimbriae in a diverse selection of Gallibacterium genomes.</title>
        <authorList>
            <person name="Kudirkiene E."/>
            <person name="Bager R.J."/>
            <person name="Johnson T.J."/>
            <person name="Bojesen A.M."/>
        </authorList>
    </citation>
    <scope>NUCLEOTIDE SEQUENCE [LARGE SCALE GENOMIC DNA]</scope>
    <source>
        <strain evidence="1 2">CCM5976</strain>
    </source>
</reference>
<comment type="caution">
    <text evidence="1">The sequence shown here is derived from an EMBL/GenBank/DDBJ whole genome shotgun (WGS) entry which is preliminary data.</text>
</comment>
<evidence type="ECO:0000313" key="1">
    <source>
        <dbReference type="EMBL" id="KGQ32839.1"/>
    </source>
</evidence>
<evidence type="ECO:0000313" key="2">
    <source>
        <dbReference type="Proteomes" id="UP000030418"/>
    </source>
</evidence>
<protein>
    <submittedName>
        <fullName evidence="1">Uncharacterized protein</fullName>
    </submittedName>
</protein>
<sequence>MFNDKALDFTITQGIERYLSQLANNQQKLNAFYGNVSLEVDEEISALKHTIDVIRDYGIEKDAELGAISSIKFISLASTLKNSVEKLEKLILIKEKASQLLDEIQSLKAIGEEVGNEN</sequence>
<organism evidence="1 2">
    <name type="scientific">Gallibacterium genomosp. 2</name>
    <dbReference type="NCBI Taxonomy" id="155517"/>
    <lineage>
        <taxon>Bacteria</taxon>
        <taxon>Pseudomonadati</taxon>
        <taxon>Pseudomonadota</taxon>
        <taxon>Gammaproteobacteria</taxon>
        <taxon>Pasteurellales</taxon>
        <taxon>Pasteurellaceae</taxon>
        <taxon>Gallibacterium</taxon>
    </lineage>
</organism>
<gene>
    <name evidence="1" type="ORF">P375_04620</name>
</gene>
<keyword evidence="2" id="KW-1185">Reference proteome</keyword>
<dbReference type="Proteomes" id="UP000030418">
    <property type="component" value="Unassembled WGS sequence"/>
</dbReference>
<accession>A0A0A2Y5W5</accession>